<dbReference type="Pfam" id="PF01926">
    <property type="entry name" value="MMR_HSR1"/>
    <property type="match status" value="1"/>
</dbReference>
<dbReference type="Gene3D" id="3.40.50.300">
    <property type="entry name" value="P-loop containing nucleotide triphosphate hydrolases"/>
    <property type="match status" value="1"/>
</dbReference>
<dbReference type="Pfam" id="PF17835">
    <property type="entry name" value="NOG1_N"/>
    <property type="match status" value="1"/>
</dbReference>
<evidence type="ECO:0000313" key="3">
    <source>
        <dbReference type="EMBL" id="RRJ33504.1"/>
    </source>
</evidence>
<dbReference type="PRINTS" id="PR00326">
    <property type="entry name" value="GTP1OBG"/>
</dbReference>
<evidence type="ECO:0000313" key="4">
    <source>
        <dbReference type="Proteomes" id="UP000282322"/>
    </source>
</evidence>
<sequence>MTFEDLPTVPRSEELIDTAFSRAARAGRAKSGIEAQQSMLVTASNIISDNLQNVSTTWPDFDALDPFYHELADAVADGGVDTLKQHLSEVMWASEKTAEIRSEYQSRLRGDTETAQLLRKQAFARLADVTREVSGDLEALNEARDQLKQLPDIRPDEPAIVIAGYPNVGKSTFVNHVTNARNEIASYPFTTKRVQVGHIDRNHIRYQLIDTPGLLDRPAADRNDIESQAVSALTHLADCILVFIDASASCGYPVDVQLTLRDELKSRFDGVPVVTVCAKADQSRELDADLYLSVPEEEGVDELLEAAIDRIDHTIELPYEPTE</sequence>
<dbReference type="EMBL" id="RRCH01000003">
    <property type="protein sequence ID" value="RRJ33504.1"/>
    <property type="molecule type" value="Genomic_DNA"/>
</dbReference>
<keyword evidence="1" id="KW-0547">Nucleotide-binding</keyword>
<dbReference type="CDD" id="cd01897">
    <property type="entry name" value="NOG"/>
    <property type="match status" value="1"/>
</dbReference>
<comment type="caution">
    <text evidence="3">The sequence shown here is derived from an EMBL/GenBank/DDBJ whole genome shotgun (WGS) entry which is preliminary data.</text>
</comment>
<dbReference type="AlphaFoldDB" id="A0A3P3RJJ0"/>
<dbReference type="InterPro" id="IPR041623">
    <property type="entry name" value="NOG1_N"/>
</dbReference>
<feature type="domain" description="OBG-type G" evidence="2">
    <location>
        <begin position="158"/>
        <end position="323"/>
    </location>
</feature>
<dbReference type="Proteomes" id="UP000282322">
    <property type="component" value="Unassembled WGS sequence"/>
</dbReference>
<accession>A0A3P3RJJ0</accession>
<evidence type="ECO:0000256" key="1">
    <source>
        <dbReference type="ARBA" id="ARBA00022741"/>
    </source>
</evidence>
<keyword evidence="4" id="KW-1185">Reference proteome</keyword>
<reference evidence="3 4" key="1">
    <citation type="submission" date="2018-11" db="EMBL/GenBank/DDBJ databases">
        <title>Taxonoimc description of Halomarina strain SPP-AMP-1.</title>
        <authorList>
            <person name="Pal Y."/>
            <person name="Srinivasana K."/>
            <person name="Verma A."/>
            <person name="Kumar P."/>
        </authorList>
    </citation>
    <scope>NUCLEOTIDE SEQUENCE [LARGE SCALE GENOMIC DNA]</scope>
    <source>
        <strain evidence="3 4">SPP-AMP-1</strain>
    </source>
</reference>
<gene>
    <name evidence="3" type="ORF">EIK79_01505</name>
</gene>
<dbReference type="InterPro" id="IPR006073">
    <property type="entry name" value="GTP-bd"/>
</dbReference>
<dbReference type="InterPro" id="IPR031167">
    <property type="entry name" value="G_OBG"/>
</dbReference>
<organism evidence="3 4">
    <name type="scientific">Halocatena pleomorpha</name>
    <dbReference type="NCBI Taxonomy" id="1785090"/>
    <lineage>
        <taxon>Archaea</taxon>
        <taxon>Methanobacteriati</taxon>
        <taxon>Methanobacteriota</taxon>
        <taxon>Stenosarchaea group</taxon>
        <taxon>Halobacteria</taxon>
        <taxon>Halobacteriales</taxon>
        <taxon>Natronomonadaceae</taxon>
        <taxon>Halocatena</taxon>
    </lineage>
</organism>
<dbReference type="Gene3D" id="1.20.120.1190">
    <property type="match status" value="1"/>
</dbReference>
<name>A0A3P3RJJ0_9EURY</name>
<dbReference type="OrthoDB" id="147673at2157"/>
<dbReference type="SUPFAM" id="SSF52540">
    <property type="entry name" value="P-loop containing nucleoside triphosphate hydrolases"/>
    <property type="match status" value="1"/>
</dbReference>
<proteinExistence type="predicted"/>
<dbReference type="PANTHER" id="PTHR45759">
    <property type="entry name" value="NUCLEOLAR GTP-BINDING PROTEIN 1"/>
    <property type="match status" value="1"/>
</dbReference>
<dbReference type="InterPro" id="IPR027417">
    <property type="entry name" value="P-loop_NTPase"/>
</dbReference>
<dbReference type="GO" id="GO:0005525">
    <property type="term" value="F:GTP binding"/>
    <property type="evidence" value="ECO:0007669"/>
    <property type="project" value="InterPro"/>
</dbReference>
<evidence type="ECO:0000259" key="2">
    <source>
        <dbReference type="PROSITE" id="PS51710"/>
    </source>
</evidence>
<dbReference type="RefSeq" id="WP_124953369.1">
    <property type="nucleotide sequence ID" value="NZ_RRCH01000003.1"/>
</dbReference>
<protein>
    <submittedName>
        <fullName evidence="3">GTP-binding protein</fullName>
    </submittedName>
</protein>
<dbReference type="PROSITE" id="PS51710">
    <property type="entry name" value="G_OBG"/>
    <property type="match status" value="1"/>
</dbReference>